<name>A0ABT1AD23_9PSEU</name>
<feature type="compositionally biased region" description="Low complexity" evidence="2">
    <location>
        <begin position="651"/>
        <end position="676"/>
    </location>
</feature>
<evidence type="ECO:0000313" key="5">
    <source>
        <dbReference type="EMBL" id="MCO1660969.1"/>
    </source>
</evidence>
<evidence type="ECO:0000259" key="4">
    <source>
        <dbReference type="Pfam" id="PF03816"/>
    </source>
</evidence>
<feature type="domain" description="Cell envelope-related transcriptional attenuator" evidence="4">
    <location>
        <begin position="347"/>
        <end position="532"/>
    </location>
</feature>
<feature type="transmembrane region" description="Helical" evidence="3">
    <location>
        <begin position="277"/>
        <end position="296"/>
    </location>
</feature>
<keyword evidence="6" id="KW-1185">Reference proteome</keyword>
<dbReference type="RefSeq" id="WP_252446502.1">
    <property type="nucleotide sequence ID" value="NZ_JAGSOV010000100.1"/>
</dbReference>
<feature type="region of interest" description="Disordered" evidence="2">
    <location>
        <begin position="580"/>
        <end position="599"/>
    </location>
</feature>
<evidence type="ECO:0000313" key="6">
    <source>
        <dbReference type="Proteomes" id="UP001165283"/>
    </source>
</evidence>
<evidence type="ECO:0000256" key="3">
    <source>
        <dbReference type="SAM" id="Phobius"/>
    </source>
</evidence>
<dbReference type="PANTHER" id="PTHR33392">
    <property type="entry name" value="POLYISOPRENYL-TEICHOIC ACID--PEPTIDOGLYCAN TEICHOIC ACID TRANSFERASE TAGU"/>
    <property type="match status" value="1"/>
</dbReference>
<accession>A0ABT1AD23</accession>
<feature type="transmembrane region" description="Helical" evidence="3">
    <location>
        <begin position="241"/>
        <end position="265"/>
    </location>
</feature>
<feature type="compositionally biased region" description="Pro residues" evidence="2">
    <location>
        <begin position="619"/>
        <end position="629"/>
    </location>
</feature>
<feature type="compositionally biased region" description="Low complexity" evidence="2">
    <location>
        <begin position="73"/>
        <end position="84"/>
    </location>
</feature>
<keyword evidence="3" id="KW-0812">Transmembrane</keyword>
<gene>
    <name evidence="5" type="ORF">KDL28_38575</name>
</gene>
<protein>
    <submittedName>
        <fullName evidence="5">LCP family protein</fullName>
    </submittedName>
</protein>
<evidence type="ECO:0000256" key="1">
    <source>
        <dbReference type="ARBA" id="ARBA00006068"/>
    </source>
</evidence>
<proteinExistence type="inferred from homology"/>
<dbReference type="Gene3D" id="3.40.630.190">
    <property type="entry name" value="LCP protein"/>
    <property type="match status" value="1"/>
</dbReference>
<feature type="region of interest" description="Disordered" evidence="2">
    <location>
        <begin position="1"/>
        <end position="175"/>
    </location>
</feature>
<dbReference type="Proteomes" id="UP001165283">
    <property type="component" value="Unassembled WGS sequence"/>
</dbReference>
<dbReference type="NCBIfam" id="TIGR00350">
    <property type="entry name" value="lytR_cpsA_psr"/>
    <property type="match status" value="1"/>
</dbReference>
<dbReference type="EMBL" id="JAGSOV010000100">
    <property type="protein sequence ID" value="MCO1660969.1"/>
    <property type="molecule type" value="Genomic_DNA"/>
</dbReference>
<sequence length="676" mass="69260">MDGVDGSGHPIPEFGGGTPPRQPWPRRGERSHPERPAAPREQPPTGRRAPVMDVPGRPVRPPRGGPAGPRQPGPRIAGPARPSRSLPPPTAPTAPVGPIDDEDPTTIHAGGLDLGKDGIELAPIPVGRQPVEPRRSVTRKPGRPPKPGKAAKSAKSKRPAAARERASDDDGTEGARGLGPALVATLAATVAPGSGHLILGRRQTGALILGAFALVVGALVVVGLNVGRAALLETVLNSRTLAIAMIAMIVGGLLWIATIVRTYLLARPSGLAVGPQAVGALAVAALCLVVAAPLGYGANLANTSRSVLNDLFPSSGGGTAAAEAIAKPRLNVLLVGSDAGPDRKGTRTDTMMLASIDTRSGRSTLFGLPRNIQRAQFPPDSPMGERFPRGFHDSSDPLSGNFLLNAVYAYGLENPDVAPAGPTDDPGLNLLHQGVAHMLGLDIDYYVEVNMAGFQSMIDALGGLTVDVGPEPIPIGGISPSGKLIKPDGYIPPGVQRLTGEQALAFARSRTGTTDYARMGRQRCLLQNLLSQKSAADVLANFQDVAAVTTDSVSTNVPQEVLPALVALAGNEGSLALESVSFDPNLPDPSTDDGQFSTANPNFEYMREVVQDAINRPAAPAPAPVPEAPSPTKDATGGAGGAPPAVDEAETAAGGQEETGAPLPSSAPTSLAAACS</sequence>
<dbReference type="PANTHER" id="PTHR33392:SF6">
    <property type="entry name" value="POLYISOPRENYL-TEICHOIC ACID--PEPTIDOGLYCAN TEICHOIC ACID TRANSFERASE TAGU"/>
    <property type="match status" value="1"/>
</dbReference>
<comment type="similarity">
    <text evidence="1">Belongs to the LytR/CpsA/Psr (LCP) family.</text>
</comment>
<dbReference type="InterPro" id="IPR004474">
    <property type="entry name" value="LytR_CpsA_psr"/>
</dbReference>
<keyword evidence="3" id="KW-1133">Transmembrane helix</keyword>
<reference evidence="5" key="1">
    <citation type="submission" date="2021-04" db="EMBL/GenBank/DDBJ databases">
        <title>Pseudonocardia sp. nov., isolated from sandy soil of mangrove forest.</title>
        <authorList>
            <person name="Zan Z."/>
            <person name="Huang R."/>
            <person name="Liu W."/>
        </authorList>
    </citation>
    <scope>NUCLEOTIDE SEQUENCE</scope>
    <source>
        <strain evidence="5">S2-4</strain>
    </source>
</reference>
<organism evidence="5 6">
    <name type="scientific">Pseudonocardia humida</name>
    <dbReference type="NCBI Taxonomy" id="2800819"/>
    <lineage>
        <taxon>Bacteria</taxon>
        <taxon>Bacillati</taxon>
        <taxon>Actinomycetota</taxon>
        <taxon>Actinomycetes</taxon>
        <taxon>Pseudonocardiales</taxon>
        <taxon>Pseudonocardiaceae</taxon>
        <taxon>Pseudonocardia</taxon>
    </lineage>
</organism>
<evidence type="ECO:0000256" key="2">
    <source>
        <dbReference type="SAM" id="MobiDB-lite"/>
    </source>
</evidence>
<keyword evidence="3" id="KW-0472">Membrane</keyword>
<comment type="caution">
    <text evidence="5">The sequence shown here is derived from an EMBL/GenBank/DDBJ whole genome shotgun (WGS) entry which is preliminary data.</text>
</comment>
<feature type="transmembrane region" description="Helical" evidence="3">
    <location>
        <begin position="206"/>
        <end position="226"/>
    </location>
</feature>
<dbReference type="Pfam" id="PF03816">
    <property type="entry name" value="LytR_cpsA_psr"/>
    <property type="match status" value="1"/>
</dbReference>
<feature type="region of interest" description="Disordered" evidence="2">
    <location>
        <begin position="617"/>
        <end position="676"/>
    </location>
</feature>
<feature type="compositionally biased region" description="Basic and acidic residues" evidence="2">
    <location>
        <begin position="26"/>
        <end position="38"/>
    </location>
</feature>
<feature type="compositionally biased region" description="Pro residues" evidence="2">
    <location>
        <begin position="58"/>
        <end position="72"/>
    </location>
</feature>
<dbReference type="InterPro" id="IPR050922">
    <property type="entry name" value="LytR/CpsA/Psr_CW_biosynth"/>
</dbReference>